<dbReference type="AlphaFoldDB" id="A0A9P9ILW6"/>
<proteinExistence type="predicted"/>
<dbReference type="OrthoDB" id="6365676at2759"/>
<evidence type="ECO:0000256" key="1">
    <source>
        <dbReference type="SAM" id="MobiDB-lite"/>
    </source>
</evidence>
<evidence type="ECO:0000313" key="2">
    <source>
        <dbReference type="EMBL" id="KAH7123935.1"/>
    </source>
</evidence>
<protein>
    <recommendedName>
        <fullName evidence="4">C2H2-type domain-containing protein</fullName>
    </recommendedName>
</protein>
<feature type="region of interest" description="Disordered" evidence="1">
    <location>
        <begin position="314"/>
        <end position="338"/>
    </location>
</feature>
<gene>
    <name evidence="2" type="ORF">B0J11DRAFT_506978</name>
</gene>
<keyword evidence="3" id="KW-1185">Reference proteome</keyword>
<comment type="caution">
    <text evidence="2">The sequence shown here is derived from an EMBL/GenBank/DDBJ whole genome shotgun (WGS) entry which is preliminary data.</text>
</comment>
<dbReference type="Proteomes" id="UP000700596">
    <property type="component" value="Unassembled WGS sequence"/>
</dbReference>
<organism evidence="2 3">
    <name type="scientific">Dendryphion nanum</name>
    <dbReference type="NCBI Taxonomy" id="256645"/>
    <lineage>
        <taxon>Eukaryota</taxon>
        <taxon>Fungi</taxon>
        <taxon>Dikarya</taxon>
        <taxon>Ascomycota</taxon>
        <taxon>Pezizomycotina</taxon>
        <taxon>Dothideomycetes</taxon>
        <taxon>Pleosporomycetidae</taxon>
        <taxon>Pleosporales</taxon>
        <taxon>Torulaceae</taxon>
        <taxon>Dendryphion</taxon>
    </lineage>
</organism>
<evidence type="ECO:0008006" key="4">
    <source>
        <dbReference type="Google" id="ProtNLM"/>
    </source>
</evidence>
<name>A0A9P9ILW6_9PLEO</name>
<feature type="compositionally biased region" description="Basic and acidic residues" evidence="1">
    <location>
        <begin position="1"/>
        <end position="13"/>
    </location>
</feature>
<reference evidence="2" key="1">
    <citation type="journal article" date="2021" name="Nat. Commun.">
        <title>Genetic determinants of endophytism in the Arabidopsis root mycobiome.</title>
        <authorList>
            <person name="Mesny F."/>
            <person name="Miyauchi S."/>
            <person name="Thiergart T."/>
            <person name="Pickel B."/>
            <person name="Atanasova L."/>
            <person name="Karlsson M."/>
            <person name="Huettel B."/>
            <person name="Barry K.W."/>
            <person name="Haridas S."/>
            <person name="Chen C."/>
            <person name="Bauer D."/>
            <person name="Andreopoulos W."/>
            <person name="Pangilinan J."/>
            <person name="LaButti K."/>
            <person name="Riley R."/>
            <person name="Lipzen A."/>
            <person name="Clum A."/>
            <person name="Drula E."/>
            <person name="Henrissat B."/>
            <person name="Kohler A."/>
            <person name="Grigoriev I.V."/>
            <person name="Martin F.M."/>
            <person name="Hacquard S."/>
        </authorList>
    </citation>
    <scope>NUCLEOTIDE SEQUENCE</scope>
    <source>
        <strain evidence="2">MPI-CAGE-CH-0243</strain>
    </source>
</reference>
<sequence>MDSRSGSRHRGEDWGNSWPMTSEGVSSSIPGYAWDCRHSGPYTTSHPGTPDLGTYVDGSISHHDHLSPPMRPLQPYREVIGHMNTPAHNQGYGPNPRWYNPTDFGQFPEDVVDGIQVTLGYEQTPMGYFHQPDPMFQPDYNIRRDKSPTLYAPSPGHEFAVRPDLAPIAHPRRKNNSYARSTSPPDMASESTDDRQSASPASQSSTYTVTCEYCGFVLTGAHAKGNLKRHQAGDSCTSLAHHQMRYAIISEEKVAPPYDKADPELHPETCCALTLRMVTGVPGPQYIMTFKSGGKVERSILPSLDSRRPRLRLGCDEETGGYKSSRQRKTELTPVRTV</sequence>
<accession>A0A9P9ILW6</accession>
<evidence type="ECO:0000313" key="3">
    <source>
        <dbReference type="Proteomes" id="UP000700596"/>
    </source>
</evidence>
<feature type="region of interest" description="Disordered" evidence="1">
    <location>
        <begin position="140"/>
        <end position="203"/>
    </location>
</feature>
<feature type="region of interest" description="Disordered" evidence="1">
    <location>
        <begin position="1"/>
        <end position="25"/>
    </location>
</feature>
<dbReference type="EMBL" id="JAGMWT010000008">
    <property type="protein sequence ID" value="KAH7123935.1"/>
    <property type="molecule type" value="Genomic_DNA"/>
</dbReference>